<sequence>ASWKDKAPPDLHLPPSQPNLVVATAATGTCLIFL</sequence>
<protein>
    <submittedName>
        <fullName evidence="1">Uncharacterized protein</fullName>
    </submittedName>
</protein>
<proteinExistence type="predicted"/>
<organism evidence="1 2">
    <name type="scientific">Trifolium pratense</name>
    <name type="common">Red clover</name>
    <dbReference type="NCBI Taxonomy" id="57577"/>
    <lineage>
        <taxon>Eukaryota</taxon>
        <taxon>Viridiplantae</taxon>
        <taxon>Streptophyta</taxon>
        <taxon>Embryophyta</taxon>
        <taxon>Tracheophyta</taxon>
        <taxon>Spermatophyta</taxon>
        <taxon>Magnoliopsida</taxon>
        <taxon>eudicotyledons</taxon>
        <taxon>Gunneridae</taxon>
        <taxon>Pentapetalae</taxon>
        <taxon>rosids</taxon>
        <taxon>fabids</taxon>
        <taxon>Fabales</taxon>
        <taxon>Fabaceae</taxon>
        <taxon>Papilionoideae</taxon>
        <taxon>50 kb inversion clade</taxon>
        <taxon>NPAAA clade</taxon>
        <taxon>Hologalegina</taxon>
        <taxon>IRL clade</taxon>
        <taxon>Trifolieae</taxon>
        <taxon>Trifolium</taxon>
    </lineage>
</organism>
<feature type="non-terminal residue" evidence="1">
    <location>
        <position position="1"/>
    </location>
</feature>
<dbReference type="AlphaFoldDB" id="A0A2K3K405"/>
<reference evidence="1 2" key="1">
    <citation type="journal article" date="2014" name="Am. J. Bot.">
        <title>Genome assembly and annotation for red clover (Trifolium pratense; Fabaceae).</title>
        <authorList>
            <person name="Istvanek J."/>
            <person name="Jaros M."/>
            <person name="Krenek A."/>
            <person name="Repkova J."/>
        </authorList>
    </citation>
    <scope>NUCLEOTIDE SEQUENCE [LARGE SCALE GENOMIC DNA]</scope>
    <source>
        <strain evidence="2">cv. Tatra</strain>
        <tissue evidence="1">Young leaves</tissue>
    </source>
</reference>
<name>A0A2K3K405_TRIPR</name>
<reference evidence="1 2" key="2">
    <citation type="journal article" date="2017" name="Front. Plant Sci.">
        <title>Gene Classification and Mining of Molecular Markers Useful in Red Clover (Trifolium pratense) Breeding.</title>
        <authorList>
            <person name="Istvanek J."/>
            <person name="Dluhosova J."/>
            <person name="Dluhos P."/>
            <person name="Patkova L."/>
            <person name="Nedelnik J."/>
            <person name="Repkova J."/>
        </authorList>
    </citation>
    <scope>NUCLEOTIDE SEQUENCE [LARGE SCALE GENOMIC DNA]</scope>
    <source>
        <strain evidence="2">cv. Tatra</strain>
        <tissue evidence="1">Young leaves</tissue>
    </source>
</reference>
<comment type="caution">
    <text evidence="1">The sequence shown here is derived from an EMBL/GenBank/DDBJ whole genome shotgun (WGS) entry which is preliminary data.</text>
</comment>
<gene>
    <name evidence="1" type="ORF">L195_g052224</name>
</gene>
<evidence type="ECO:0000313" key="1">
    <source>
        <dbReference type="EMBL" id="PNX61000.1"/>
    </source>
</evidence>
<dbReference type="Proteomes" id="UP000236291">
    <property type="component" value="Unassembled WGS sequence"/>
</dbReference>
<accession>A0A2K3K405</accession>
<evidence type="ECO:0000313" key="2">
    <source>
        <dbReference type="Proteomes" id="UP000236291"/>
    </source>
</evidence>
<dbReference type="EMBL" id="ASHM01084170">
    <property type="protein sequence ID" value="PNX61000.1"/>
    <property type="molecule type" value="Genomic_DNA"/>
</dbReference>